<organism evidence="2 3">
    <name type="scientific">Candidatus Kinetoplastidibacterium galati TCC219</name>
    <dbReference type="NCBI Taxonomy" id="1208921"/>
    <lineage>
        <taxon>Bacteria</taxon>
        <taxon>Pseudomonadati</taxon>
        <taxon>Pseudomonadota</taxon>
        <taxon>Betaproteobacteria</taxon>
        <taxon>Candidatus Kinetoplastidibacterium</taxon>
    </lineage>
</organism>
<dbReference type="Gene3D" id="1.10.530.10">
    <property type="match status" value="1"/>
</dbReference>
<sequence length="358" mass="41057">MIIRCLCNLFLMIFSSIVIGFSSYGNECSISFDLEYRDNCLDKLRKDALDNNISYMDFDLFTKDVKLLHNTIRLKDTQPEVSYSWSKYISNAINTKRKEEGLLVINKFKSQLEELSNIYNIDYELLVAIFGIETNYGKTLGNTSVLDAWFTRACTESNPLWKKNFYAAITMLRDGLVEKEKFIGSWSGAFGMTQFIPTSFYELAVDGDGDGIIDLYGSIVDSLASTANHLKKRNFNWIHNVPAAVEVYLPRDLLVKIPIGVEFLGDDRYSLSEWFKYGVIIIDNHDIYCKDLEHVKAVIFAPTGSEGPIFLVSDNFKSILSYNRSKKYALAVSLLFNYFKNNDDYLHVSWPLDNIINR</sequence>
<feature type="domain" description="Transglycosylase SLT" evidence="1">
    <location>
        <begin position="38"/>
        <end position="335"/>
    </location>
</feature>
<dbReference type="GO" id="GO:0008933">
    <property type="term" value="F:peptidoglycan lytic transglycosylase activity"/>
    <property type="evidence" value="ECO:0007669"/>
    <property type="project" value="TreeGrafter"/>
</dbReference>
<evidence type="ECO:0000313" key="3">
    <source>
        <dbReference type="Proteomes" id="UP000011658"/>
    </source>
</evidence>
<dbReference type="GO" id="GO:0009253">
    <property type="term" value="P:peptidoglycan catabolic process"/>
    <property type="evidence" value="ECO:0007669"/>
    <property type="project" value="TreeGrafter"/>
</dbReference>
<dbReference type="OrthoDB" id="9772911at2"/>
<dbReference type="Pfam" id="PF13406">
    <property type="entry name" value="SLT_2"/>
    <property type="match status" value="1"/>
</dbReference>
<gene>
    <name evidence="2" type="ORF">ST1E_0459</name>
</gene>
<dbReference type="KEGG" id="kga:ST1E_0459"/>
<name>M1L8I6_9PROT</name>
<dbReference type="Gene3D" id="1.10.8.350">
    <property type="entry name" value="Bacterial muramidase"/>
    <property type="match status" value="1"/>
</dbReference>
<dbReference type="InterPro" id="IPR043426">
    <property type="entry name" value="MltB-like"/>
</dbReference>
<dbReference type="SUPFAM" id="SSF53955">
    <property type="entry name" value="Lysozyme-like"/>
    <property type="match status" value="1"/>
</dbReference>
<protein>
    <submittedName>
        <fullName evidence="2">Membrane-bound lytic murein transglycosylase B</fullName>
    </submittedName>
</protein>
<dbReference type="HOGENOM" id="CLU_035402_0_1_4"/>
<dbReference type="eggNOG" id="COG2951">
    <property type="taxonomic scope" value="Bacteria"/>
</dbReference>
<keyword evidence="3" id="KW-1185">Reference proteome</keyword>
<dbReference type="PANTHER" id="PTHR30163:SF8">
    <property type="entry name" value="LYTIC MUREIN TRANSGLYCOSYLASE"/>
    <property type="match status" value="1"/>
</dbReference>
<dbReference type="Proteomes" id="UP000011658">
    <property type="component" value="Chromosome"/>
</dbReference>
<dbReference type="PANTHER" id="PTHR30163">
    <property type="entry name" value="MEMBRANE-BOUND LYTIC MUREIN TRANSGLYCOSYLASE B"/>
    <property type="match status" value="1"/>
</dbReference>
<dbReference type="PATRIC" id="fig|1208921.3.peg.175"/>
<reference evidence="2 3" key="1">
    <citation type="journal article" date="2013" name="Genome Biol. Evol.">
        <title>Genome evolution and phylogenomic analysis of candidatus kinetoplastibacterium, the betaproteobacterial endosymbionts of strigomonas and angomonas.</title>
        <authorList>
            <person name="Alves J.M."/>
            <person name="Serrano M.G."/>
            <person name="Maia da Silva F."/>
            <person name="Voegtly L.J."/>
            <person name="Matveyev A.V."/>
            <person name="Teixeira M.M."/>
            <person name="Camargo E.P."/>
            <person name="Buck G.A."/>
        </authorList>
    </citation>
    <scope>NUCLEOTIDE SEQUENCE [LARGE SCALE GENOMIC DNA]</scope>
    <source>
        <strain evidence="2 3">TCC219</strain>
    </source>
</reference>
<dbReference type="InterPro" id="IPR031304">
    <property type="entry name" value="SLT_2"/>
</dbReference>
<evidence type="ECO:0000259" key="1">
    <source>
        <dbReference type="Pfam" id="PF13406"/>
    </source>
</evidence>
<dbReference type="STRING" id="1208921.ST1E_0459"/>
<dbReference type="InterPro" id="IPR023346">
    <property type="entry name" value="Lysozyme-like_dom_sf"/>
</dbReference>
<dbReference type="AlphaFoldDB" id="M1L8I6"/>
<accession>M1L8I6</accession>
<dbReference type="EMBL" id="CP003806">
    <property type="protein sequence ID" value="AGF48898.1"/>
    <property type="molecule type" value="Genomic_DNA"/>
</dbReference>
<proteinExistence type="predicted"/>
<evidence type="ECO:0000313" key="2">
    <source>
        <dbReference type="EMBL" id="AGF48898.1"/>
    </source>
</evidence>